<dbReference type="PANTHER" id="PTHR42801">
    <property type="entry name" value="THIOREDOXIN-DEPENDENT PEROXIDE REDUCTASE"/>
    <property type="match status" value="1"/>
</dbReference>
<gene>
    <name evidence="13" type="ORF">NIES23_09620</name>
</gene>
<accession>A0A1Z4KGS2</accession>
<dbReference type="GO" id="GO:0005737">
    <property type="term" value="C:cytoplasm"/>
    <property type="evidence" value="ECO:0007669"/>
    <property type="project" value="TreeGrafter"/>
</dbReference>
<dbReference type="EC" id="1.11.1.24" evidence="2"/>
<dbReference type="InterPro" id="IPR050924">
    <property type="entry name" value="Peroxiredoxin_BCP/PrxQ"/>
</dbReference>
<keyword evidence="3" id="KW-0575">Peroxidase</keyword>
<dbReference type="Pfam" id="PF00578">
    <property type="entry name" value="AhpC-TSA"/>
    <property type="match status" value="1"/>
</dbReference>
<dbReference type="AlphaFoldDB" id="A0A1Z4KGS2"/>
<evidence type="ECO:0000256" key="4">
    <source>
        <dbReference type="ARBA" id="ARBA00022862"/>
    </source>
</evidence>
<dbReference type="EMBL" id="AP018216">
    <property type="protein sequence ID" value="BAY68178.1"/>
    <property type="molecule type" value="Genomic_DNA"/>
</dbReference>
<dbReference type="GO" id="GO:0045454">
    <property type="term" value="P:cell redox homeostasis"/>
    <property type="evidence" value="ECO:0007669"/>
    <property type="project" value="TreeGrafter"/>
</dbReference>
<evidence type="ECO:0000259" key="12">
    <source>
        <dbReference type="PROSITE" id="PS51352"/>
    </source>
</evidence>
<dbReference type="CDD" id="cd03017">
    <property type="entry name" value="PRX_BCP"/>
    <property type="match status" value="1"/>
</dbReference>
<comment type="similarity">
    <text evidence="9">Belongs to the peroxiredoxin family. BCP/PrxQ subfamily.</text>
</comment>
<dbReference type="SUPFAM" id="SSF52833">
    <property type="entry name" value="Thioredoxin-like"/>
    <property type="match status" value="1"/>
</dbReference>
<evidence type="ECO:0000256" key="1">
    <source>
        <dbReference type="ARBA" id="ARBA00003330"/>
    </source>
</evidence>
<dbReference type="InterPro" id="IPR000866">
    <property type="entry name" value="AhpC/TSA"/>
</dbReference>
<evidence type="ECO:0000256" key="9">
    <source>
        <dbReference type="ARBA" id="ARBA00038489"/>
    </source>
</evidence>
<comment type="catalytic activity">
    <reaction evidence="11">
        <text>a hydroperoxide + [thioredoxin]-dithiol = an alcohol + [thioredoxin]-disulfide + H2O</text>
        <dbReference type="Rhea" id="RHEA:62620"/>
        <dbReference type="Rhea" id="RHEA-COMP:10698"/>
        <dbReference type="Rhea" id="RHEA-COMP:10700"/>
        <dbReference type="ChEBI" id="CHEBI:15377"/>
        <dbReference type="ChEBI" id="CHEBI:29950"/>
        <dbReference type="ChEBI" id="CHEBI:30879"/>
        <dbReference type="ChEBI" id="CHEBI:35924"/>
        <dbReference type="ChEBI" id="CHEBI:50058"/>
        <dbReference type="EC" id="1.11.1.24"/>
    </reaction>
</comment>
<dbReference type="GO" id="GO:0008379">
    <property type="term" value="F:thioredoxin peroxidase activity"/>
    <property type="evidence" value="ECO:0007669"/>
    <property type="project" value="TreeGrafter"/>
</dbReference>
<feature type="domain" description="Thioredoxin" evidence="12">
    <location>
        <begin position="36"/>
        <end position="182"/>
    </location>
</feature>
<sequence length="185" mass="20464">MISRRNFLHILLVSCFAVISWLNLPPTAYALGGKLPPINQPAPDFTLPTNTGDGKLSLGDLRGKWVVLYFYPKDFTSGCTIEARRFQQDLPTYLDKNVQIIGVSADDIDSHAEFCDSEGLKFPLLADTDGAVSKAYGSWIGYVSMRHSFIIDPQGILRETFVKVNPSVHSTEVLARLEKLQSTAS</sequence>
<evidence type="ECO:0000256" key="11">
    <source>
        <dbReference type="ARBA" id="ARBA00049091"/>
    </source>
</evidence>
<proteinExistence type="inferred from homology"/>
<evidence type="ECO:0000256" key="3">
    <source>
        <dbReference type="ARBA" id="ARBA00022559"/>
    </source>
</evidence>
<evidence type="ECO:0000313" key="13">
    <source>
        <dbReference type="EMBL" id="BAY68178.1"/>
    </source>
</evidence>
<comment type="function">
    <text evidence="1">Thiol-specific peroxidase that catalyzes the reduction of hydrogen peroxide and organic hydroperoxides to water and alcohols, respectively. Plays a role in cell protection against oxidative stress by detoxifying peroxides and as sensor of hydrogen peroxide-mediated signaling events.</text>
</comment>
<organism evidence="13 14">
    <name type="scientific">Trichormus variabilis NIES-23</name>
    <dbReference type="NCBI Taxonomy" id="1973479"/>
    <lineage>
        <taxon>Bacteria</taxon>
        <taxon>Bacillati</taxon>
        <taxon>Cyanobacteriota</taxon>
        <taxon>Cyanophyceae</taxon>
        <taxon>Nostocales</taxon>
        <taxon>Nostocaceae</taxon>
        <taxon>Trichormus</taxon>
    </lineage>
</organism>
<protein>
    <recommendedName>
        <fullName evidence="2">thioredoxin-dependent peroxiredoxin</fullName>
        <ecNumber evidence="2">1.11.1.24</ecNumber>
    </recommendedName>
    <alternativeName>
        <fullName evidence="10">Bacterioferritin comigratory protein</fullName>
    </alternativeName>
    <alternativeName>
        <fullName evidence="8">Thioredoxin peroxidase</fullName>
    </alternativeName>
</protein>
<dbReference type="Gene3D" id="3.40.30.10">
    <property type="entry name" value="Glutaredoxin"/>
    <property type="match status" value="1"/>
</dbReference>
<evidence type="ECO:0000256" key="2">
    <source>
        <dbReference type="ARBA" id="ARBA00013017"/>
    </source>
</evidence>
<evidence type="ECO:0000256" key="7">
    <source>
        <dbReference type="ARBA" id="ARBA00023284"/>
    </source>
</evidence>
<dbReference type="PROSITE" id="PS51352">
    <property type="entry name" value="THIOREDOXIN_2"/>
    <property type="match status" value="1"/>
</dbReference>
<keyword evidence="5" id="KW-0560">Oxidoreductase</keyword>
<evidence type="ECO:0000256" key="10">
    <source>
        <dbReference type="ARBA" id="ARBA00041373"/>
    </source>
</evidence>
<evidence type="ECO:0000256" key="8">
    <source>
        <dbReference type="ARBA" id="ARBA00032824"/>
    </source>
</evidence>
<keyword evidence="4" id="KW-0049">Antioxidant</keyword>
<keyword evidence="6" id="KW-1015">Disulfide bond</keyword>
<reference evidence="13 14" key="1">
    <citation type="submission" date="2017-06" db="EMBL/GenBank/DDBJ databases">
        <title>Genome sequencing of cyanobaciteial culture collection at National Institute for Environmental Studies (NIES).</title>
        <authorList>
            <person name="Hirose Y."/>
            <person name="Shimura Y."/>
            <person name="Fujisawa T."/>
            <person name="Nakamura Y."/>
            <person name="Kawachi M."/>
        </authorList>
    </citation>
    <scope>NUCLEOTIDE SEQUENCE [LARGE SCALE GENOMIC DNA]</scope>
    <source>
        <strain evidence="13 14">NIES-23</strain>
    </source>
</reference>
<keyword evidence="7" id="KW-0676">Redox-active center</keyword>
<evidence type="ECO:0000313" key="14">
    <source>
        <dbReference type="Proteomes" id="UP000217507"/>
    </source>
</evidence>
<dbReference type="PANTHER" id="PTHR42801:SF4">
    <property type="entry name" value="AHPC_TSA FAMILY PROTEIN"/>
    <property type="match status" value="1"/>
</dbReference>
<evidence type="ECO:0000256" key="5">
    <source>
        <dbReference type="ARBA" id="ARBA00023002"/>
    </source>
</evidence>
<dbReference type="GO" id="GO:0034599">
    <property type="term" value="P:cellular response to oxidative stress"/>
    <property type="evidence" value="ECO:0007669"/>
    <property type="project" value="TreeGrafter"/>
</dbReference>
<dbReference type="Proteomes" id="UP000217507">
    <property type="component" value="Chromosome"/>
</dbReference>
<name>A0A1Z4KGS2_ANAVA</name>
<dbReference type="InterPro" id="IPR036249">
    <property type="entry name" value="Thioredoxin-like_sf"/>
</dbReference>
<evidence type="ECO:0000256" key="6">
    <source>
        <dbReference type="ARBA" id="ARBA00023157"/>
    </source>
</evidence>
<dbReference type="InterPro" id="IPR013766">
    <property type="entry name" value="Thioredoxin_domain"/>
</dbReference>